<protein>
    <submittedName>
        <fullName evidence="1">Uncharacterized protein</fullName>
    </submittedName>
</protein>
<reference evidence="2" key="1">
    <citation type="submission" date="2019-04" db="EMBL/GenBank/DDBJ databases">
        <title>Genome sequence of Pseudomonas putida 1290, an auxin catabolizing strain.</title>
        <authorList>
            <person name="Laird T.S."/>
            <person name="Leveau J.H.J."/>
        </authorList>
    </citation>
    <scope>NUCLEOTIDE SEQUENCE [LARGE SCALE GENOMIC DNA]</scope>
    <source>
        <strain evidence="2">1290</strain>
    </source>
</reference>
<dbReference type="RefSeq" id="WP_136915211.1">
    <property type="nucleotide sequence ID" value="NZ_CP039371.1"/>
</dbReference>
<evidence type="ECO:0000313" key="1">
    <source>
        <dbReference type="EMBL" id="QCI13059.1"/>
    </source>
</evidence>
<proteinExistence type="predicted"/>
<evidence type="ECO:0000313" key="2">
    <source>
        <dbReference type="Proteomes" id="UP000298551"/>
    </source>
</evidence>
<organism evidence="1 2">
    <name type="scientific">Pseudomonas putida</name>
    <name type="common">Arthrobacter siderocapsulatus</name>
    <dbReference type="NCBI Taxonomy" id="303"/>
    <lineage>
        <taxon>Bacteria</taxon>
        <taxon>Pseudomonadati</taxon>
        <taxon>Pseudomonadota</taxon>
        <taxon>Gammaproteobacteria</taxon>
        <taxon>Pseudomonadales</taxon>
        <taxon>Pseudomonadaceae</taxon>
        <taxon>Pseudomonas</taxon>
    </lineage>
</organism>
<dbReference type="Proteomes" id="UP000298551">
    <property type="component" value="Chromosome"/>
</dbReference>
<sequence length="185" mass="20752">MKPISINANQLAVALPKVQPGLRKYSAIQVLVKGDITGFKDPILRRSYNGFYRVRRGQPWQSAYFDLMHQTRIQGHDFSKVLTALHQATGRYEASFASKLVATLDTTQPVIDSVVLKNLSCKLPAASSPNRVMDIVALHGDLKQNVQSFLATVEGRRLVAQFKASYPSHVISEEKMVDLVLWQMR</sequence>
<dbReference type="EMBL" id="CP039371">
    <property type="protein sequence ID" value="QCI13059.1"/>
    <property type="molecule type" value="Genomic_DNA"/>
</dbReference>
<dbReference type="OrthoDB" id="6984450at2"/>
<dbReference type="AlphaFoldDB" id="A0A4D6XB31"/>
<gene>
    <name evidence="1" type="ORF">E6B08_17525</name>
</gene>
<name>A0A4D6XB31_PSEPU</name>
<accession>A0A4D6XB31</accession>